<keyword evidence="1" id="KW-0472">Membrane</keyword>
<feature type="transmembrane region" description="Helical" evidence="1">
    <location>
        <begin position="7"/>
        <end position="28"/>
    </location>
</feature>
<organism evidence="2">
    <name type="scientific">Rhipicephalus microplus</name>
    <name type="common">Cattle tick</name>
    <name type="synonym">Boophilus microplus</name>
    <dbReference type="NCBI Taxonomy" id="6941"/>
    <lineage>
        <taxon>Eukaryota</taxon>
        <taxon>Metazoa</taxon>
        <taxon>Ecdysozoa</taxon>
        <taxon>Arthropoda</taxon>
        <taxon>Chelicerata</taxon>
        <taxon>Arachnida</taxon>
        <taxon>Acari</taxon>
        <taxon>Parasitiformes</taxon>
        <taxon>Ixodida</taxon>
        <taxon>Ixodoidea</taxon>
        <taxon>Ixodidae</taxon>
        <taxon>Rhipicephalinae</taxon>
        <taxon>Rhipicephalus</taxon>
        <taxon>Boophilus</taxon>
    </lineage>
</organism>
<feature type="transmembrane region" description="Helical" evidence="1">
    <location>
        <begin position="34"/>
        <end position="51"/>
    </location>
</feature>
<evidence type="ECO:0000313" key="2">
    <source>
        <dbReference type="EMBL" id="NIE49485.1"/>
    </source>
</evidence>
<protein>
    <submittedName>
        <fullName evidence="2">Uncharacterized protein</fullName>
    </submittedName>
</protein>
<evidence type="ECO:0000256" key="1">
    <source>
        <dbReference type="SAM" id="Phobius"/>
    </source>
</evidence>
<proteinExistence type="predicted"/>
<keyword evidence="1" id="KW-0812">Transmembrane</keyword>
<accession>A0A6G5AER6</accession>
<name>A0A6G5AER6_RHIMP</name>
<dbReference type="AlphaFoldDB" id="A0A6G5AER6"/>
<sequence>MKLGRSTVLFLLLCLTCFFIWCALLMPSKSDPHFLRYILPPLSLGAFHVFLSRCQKKKSLVQICAMWHHKSGLVPGVLWSFTPAPGCTSSVPINIIYAVIVAQCEG</sequence>
<reference evidence="2" key="1">
    <citation type="submission" date="2020-03" db="EMBL/GenBank/DDBJ databases">
        <title>A transcriptome and proteome of the tick Rhipicephalus microplus shaped by the genetic composition of its hosts and developmental stage.</title>
        <authorList>
            <person name="Garcia G.R."/>
            <person name="Ribeiro J.M.C."/>
            <person name="Maruyama S.R."/>
            <person name="Gardinasse L.G."/>
            <person name="Nelson K."/>
            <person name="Ferreira B.R."/>
            <person name="Andrade T.G."/>
            <person name="Santos I.K.F.M."/>
        </authorList>
    </citation>
    <scope>NUCLEOTIDE SEQUENCE</scope>
    <source>
        <strain evidence="2">NSGR</strain>
        <tissue evidence="2">Salivary glands</tissue>
    </source>
</reference>
<keyword evidence="1" id="KW-1133">Transmembrane helix</keyword>
<dbReference type="EMBL" id="GIKN01007212">
    <property type="protein sequence ID" value="NIE49485.1"/>
    <property type="molecule type" value="Transcribed_RNA"/>
</dbReference>